<dbReference type="InterPro" id="IPR011051">
    <property type="entry name" value="RmlC_Cupin_sf"/>
</dbReference>
<evidence type="ECO:0000259" key="4">
    <source>
        <dbReference type="SMART" id="SM00835"/>
    </source>
</evidence>
<organism evidence="5 6">
    <name type="scientific">Apiospora aurea</name>
    <dbReference type="NCBI Taxonomy" id="335848"/>
    <lineage>
        <taxon>Eukaryota</taxon>
        <taxon>Fungi</taxon>
        <taxon>Dikarya</taxon>
        <taxon>Ascomycota</taxon>
        <taxon>Pezizomycotina</taxon>
        <taxon>Sordariomycetes</taxon>
        <taxon>Xylariomycetidae</taxon>
        <taxon>Amphisphaeriales</taxon>
        <taxon>Apiosporaceae</taxon>
        <taxon>Apiospora</taxon>
    </lineage>
</organism>
<dbReference type="InterPro" id="IPR014710">
    <property type="entry name" value="RmlC-like_jellyroll"/>
</dbReference>
<dbReference type="CDD" id="cd20304">
    <property type="entry name" value="cupin_OxDC_N"/>
    <property type="match status" value="1"/>
</dbReference>
<dbReference type="PANTHER" id="PTHR35848:SF9">
    <property type="entry name" value="SLL1358 PROTEIN"/>
    <property type="match status" value="1"/>
</dbReference>
<reference evidence="5 6" key="1">
    <citation type="submission" date="2023-01" db="EMBL/GenBank/DDBJ databases">
        <title>Analysis of 21 Apiospora genomes using comparative genomics revels a genus with tremendous synthesis potential of carbohydrate active enzymes and secondary metabolites.</title>
        <authorList>
            <person name="Sorensen T."/>
        </authorList>
    </citation>
    <scope>NUCLEOTIDE SEQUENCE [LARGE SCALE GENOMIC DNA]</scope>
    <source>
        <strain evidence="5 6">CBS 24483</strain>
    </source>
</reference>
<comment type="caution">
    <text evidence="5">The sequence shown here is derived from an EMBL/GenBank/DDBJ whole genome shotgun (WGS) entry which is preliminary data.</text>
</comment>
<keyword evidence="1" id="KW-0479">Metal-binding</keyword>
<dbReference type="SMART" id="SM00835">
    <property type="entry name" value="Cupin_1"/>
    <property type="match status" value="2"/>
</dbReference>
<evidence type="ECO:0000313" key="6">
    <source>
        <dbReference type="Proteomes" id="UP001391051"/>
    </source>
</evidence>
<gene>
    <name evidence="5" type="ORF">PG986_005712</name>
</gene>
<proteinExistence type="predicted"/>
<feature type="domain" description="Cupin type-1" evidence="4">
    <location>
        <begin position="326"/>
        <end position="467"/>
    </location>
</feature>
<evidence type="ECO:0000256" key="3">
    <source>
        <dbReference type="SAM" id="SignalP"/>
    </source>
</evidence>
<dbReference type="InterPro" id="IPR051610">
    <property type="entry name" value="GPI/OXD"/>
</dbReference>
<dbReference type="GeneID" id="92074996"/>
<accession>A0ABR1QID8</accession>
<sequence>MIRSLGALGLLPLVLSLPAPQMHYGENSGPVGGVSPPIPTVTAASGSLYGDDKLLGGNSERPPTSGGDSANVPNPELVNGQEEPADLGLFLDFNSVDVPQPIRGSRGNTAPGPRTYEYEKLNPDLFAPPEGDQGDVPNAMWPMGLSHVKQGVGERSGWSRQQNQKVLPVADTMAAVDMRLAPHAYRELHWHTAGEWALMLKGSVRVAAINEDGKSFIDDVTAGDVWFFPPGVPHSIQALDEGCEFLLVFDDGEFSEDETFLASEVFMRNPKAVMAKNLQVDVSAFKDIPKKELFIFNGTPAPADIEKQNVTSKAGSLSGGPESYTYHWSKQEPFTTEGGTVKILDPTTFPVASMFSSALVTLQPGAMREIHWHSTSDEWNYFLQGSARITVFAAPSAARTFDYTAGDVGYIEAANCHYVENTGDEDVIFLEVLQAPKFTDISLSQWLALTPKQVIKDTLNLTDEVIDAQPKDKTLIKPGNHNMTSLDITGKNTTS</sequence>
<evidence type="ECO:0000256" key="1">
    <source>
        <dbReference type="ARBA" id="ARBA00022723"/>
    </source>
</evidence>
<keyword evidence="6" id="KW-1185">Reference proteome</keyword>
<dbReference type="Proteomes" id="UP001391051">
    <property type="component" value="Unassembled WGS sequence"/>
</dbReference>
<dbReference type="Gene3D" id="2.60.120.10">
    <property type="entry name" value="Jelly Rolls"/>
    <property type="match status" value="2"/>
</dbReference>
<dbReference type="Pfam" id="PF00190">
    <property type="entry name" value="Cupin_1"/>
    <property type="match status" value="2"/>
</dbReference>
<keyword evidence="3" id="KW-0732">Signal</keyword>
<feature type="chain" id="PRO_5046971376" description="Cupin type-1 domain-containing protein" evidence="3">
    <location>
        <begin position="17"/>
        <end position="495"/>
    </location>
</feature>
<evidence type="ECO:0000313" key="5">
    <source>
        <dbReference type="EMBL" id="KAK7956490.1"/>
    </source>
</evidence>
<dbReference type="InterPro" id="IPR017774">
    <property type="entry name" value="Bicupin_oxalate_deCO2ase/Oxase"/>
</dbReference>
<feature type="region of interest" description="Disordered" evidence="2">
    <location>
        <begin position="28"/>
        <end position="81"/>
    </location>
</feature>
<dbReference type="RefSeq" id="XP_066701796.1">
    <property type="nucleotide sequence ID" value="XM_066841934.1"/>
</dbReference>
<protein>
    <recommendedName>
        <fullName evidence="4">Cupin type-1 domain-containing protein</fullName>
    </recommendedName>
</protein>
<name>A0ABR1QID8_9PEZI</name>
<dbReference type="SUPFAM" id="SSF51182">
    <property type="entry name" value="RmlC-like cupins"/>
    <property type="match status" value="1"/>
</dbReference>
<dbReference type="PANTHER" id="PTHR35848">
    <property type="entry name" value="OXALATE-BINDING PROTEIN"/>
    <property type="match status" value="1"/>
</dbReference>
<dbReference type="EMBL" id="JAQQWE010000004">
    <property type="protein sequence ID" value="KAK7956490.1"/>
    <property type="molecule type" value="Genomic_DNA"/>
</dbReference>
<dbReference type="CDD" id="cd20305">
    <property type="entry name" value="cupin_OxDC_C"/>
    <property type="match status" value="1"/>
</dbReference>
<evidence type="ECO:0000256" key="2">
    <source>
        <dbReference type="SAM" id="MobiDB-lite"/>
    </source>
</evidence>
<dbReference type="InterPro" id="IPR006045">
    <property type="entry name" value="Cupin_1"/>
</dbReference>
<dbReference type="NCBIfam" id="TIGR03404">
    <property type="entry name" value="bicupin_oxalic"/>
    <property type="match status" value="1"/>
</dbReference>
<feature type="domain" description="Cupin type-1" evidence="4">
    <location>
        <begin position="150"/>
        <end position="286"/>
    </location>
</feature>
<feature type="signal peptide" evidence="3">
    <location>
        <begin position="1"/>
        <end position="16"/>
    </location>
</feature>